<organism evidence="3 4">
    <name type="scientific">Latilactobacillus sakei</name>
    <name type="common">Lactobacillus sakei</name>
    <dbReference type="NCBI Taxonomy" id="1599"/>
    <lineage>
        <taxon>Bacteria</taxon>
        <taxon>Bacillati</taxon>
        <taxon>Bacillota</taxon>
        <taxon>Bacilli</taxon>
        <taxon>Lactobacillales</taxon>
        <taxon>Lactobacillaceae</taxon>
        <taxon>Latilactobacillus</taxon>
    </lineage>
</organism>
<proteinExistence type="predicted"/>
<keyword evidence="1 3" id="KW-0378">Hydrolase</keyword>
<name>A0A094YUP1_LATSK</name>
<evidence type="ECO:0000313" key="4">
    <source>
        <dbReference type="Proteomes" id="UP000239650"/>
    </source>
</evidence>
<protein>
    <submittedName>
        <fullName evidence="3">Alpha/beta hydrolase fold protein</fullName>
    </submittedName>
</protein>
<dbReference type="Gene3D" id="3.40.50.1820">
    <property type="entry name" value="alpha/beta hydrolase"/>
    <property type="match status" value="1"/>
</dbReference>
<dbReference type="GeneID" id="57133748"/>
<feature type="domain" description="BD-FAE-like" evidence="2">
    <location>
        <begin position="29"/>
        <end position="175"/>
    </location>
</feature>
<dbReference type="Proteomes" id="UP000239650">
    <property type="component" value="Unassembled WGS sequence"/>
</dbReference>
<evidence type="ECO:0000256" key="1">
    <source>
        <dbReference type="ARBA" id="ARBA00022801"/>
    </source>
</evidence>
<evidence type="ECO:0000313" key="3">
    <source>
        <dbReference type="EMBL" id="SPE18853.1"/>
    </source>
</evidence>
<reference evidence="3 4" key="1">
    <citation type="submission" date="2018-02" db="EMBL/GenBank/DDBJ databases">
        <authorList>
            <person name="Rodrigo-Torres L."/>
            <person name="Arahal R. D."/>
            <person name="Lucena T."/>
        </authorList>
    </citation>
    <scope>NUCLEOTIDE SEQUENCE [LARGE SCALE GENOMIC DNA]</scope>
    <source>
        <strain evidence="3 4">CECT 9267</strain>
    </source>
</reference>
<dbReference type="SUPFAM" id="SSF53474">
    <property type="entry name" value="alpha/beta-Hydrolases"/>
    <property type="match status" value="1"/>
</dbReference>
<dbReference type="PANTHER" id="PTHR48081:SF6">
    <property type="entry name" value="PEPTIDASE S9 PROLYL OLIGOPEPTIDASE CATALYTIC DOMAIN-CONTAINING PROTEIN"/>
    <property type="match status" value="1"/>
</dbReference>
<dbReference type="Pfam" id="PF20434">
    <property type="entry name" value="BD-FAE"/>
    <property type="match status" value="1"/>
</dbReference>
<dbReference type="InterPro" id="IPR029058">
    <property type="entry name" value="AB_hydrolase_fold"/>
</dbReference>
<dbReference type="InterPro" id="IPR049492">
    <property type="entry name" value="BD-FAE-like_dom"/>
</dbReference>
<dbReference type="EMBL" id="OKRC01000001">
    <property type="protein sequence ID" value="SPE18853.1"/>
    <property type="molecule type" value="Genomic_DNA"/>
</dbReference>
<dbReference type="PANTHER" id="PTHR48081">
    <property type="entry name" value="AB HYDROLASE SUPERFAMILY PROTEIN C4A8.06C"/>
    <property type="match status" value="1"/>
</dbReference>
<comment type="caution">
    <text evidence="3">The sequence shown here is derived from an EMBL/GenBank/DDBJ whole genome shotgun (WGS) entry which is preliminary data.</text>
</comment>
<evidence type="ECO:0000259" key="2">
    <source>
        <dbReference type="Pfam" id="PF20434"/>
    </source>
</evidence>
<dbReference type="GO" id="GO:0016787">
    <property type="term" value="F:hydrolase activity"/>
    <property type="evidence" value="ECO:0007669"/>
    <property type="project" value="UniProtKB-KW"/>
</dbReference>
<gene>
    <name evidence="3" type="ORF">LAS9267_00338</name>
</gene>
<dbReference type="AlphaFoldDB" id="A0A094YUP1"/>
<dbReference type="InterPro" id="IPR050300">
    <property type="entry name" value="GDXG_lipolytic_enzyme"/>
</dbReference>
<accession>A0A094YUP1</accession>
<sequence length="274" mass="30979">MQIMNQTLTTNHQDFQVTAYWLDSNQDFNNTRHQPVVIICPGGGFRYHSQRETEPIALKALAEGCHAVVLPYQLIEPDQMVYPTALQQLAKTIEWITDQSDTQKVDPERIVLVGFSAGGHLVATFNGIATNPELNTQYQLDSYRGHHAAVILSYPVIDLDAGFPKEESEKERITTDQRLWHAQDTLTKWAKPCFVWQTATDELVPAINSLLYVTELNRLNITTEYHLFSDGVHGLALANKVTQRPGKPQDVNEPVAQWLPLALTWLAEIDIAHR</sequence>
<dbReference type="RefSeq" id="WP_035146933.1">
    <property type="nucleotide sequence ID" value="NZ_AP017931.1"/>
</dbReference>